<evidence type="ECO:0000313" key="2">
    <source>
        <dbReference type="EMBL" id="KAJ7741772.1"/>
    </source>
</evidence>
<protein>
    <recommendedName>
        <fullName evidence="1">Berberine/berberine-like domain-containing protein</fullName>
    </recommendedName>
</protein>
<dbReference type="EMBL" id="JARJLG010000121">
    <property type="protein sequence ID" value="KAJ7741772.1"/>
    <property type="molecule type" value="Genomic_DNA"/>
</dbReference>
<organism evidence="2 3">
    <name type="scientific">Mycena maculata</name>
    <dbReference type="NCBI Taxonomy" id="230809"/>
    <lineage>
        <taxon>Eukaryota</taxon>
        <taxon>Fungi</taxon>
        <taxon>Dikarya</taxon>
        <taxon>Basidiomycota</taxon>
        <taxon>Agaricomycotina</taxon>
        <taxon>Agaricomycetes</taxon>
        <taxon>Agaricomycetidae</taxon>
        <taxon>Agaricales</taxon>
        <taxon>Marasmiineae</taxon>
        <taxon>Mycenaceae</taxon>
        <taxon>Mycena</taxon>
    </lineage>
</organism>
<dbReference type="Pfam" id="PF08031">
    <property type="entry name" value="BBE"/>
    <property type="match status" value="1"/>
</dbReference>
<accession>A0AAD7IF95</accession>
<keyword evidence="3" id="KW-1185">Reference proteome</keyword>
<sequence>MAEIAIFVTPILDPVQAAASMAPLIAFGGKLQNEGVSGAQLEVTTFPTFLSFFNAFTLAHVAAVGTNLAIASRLVNKSNFQTPAKRSALVEGLLDTNAAGPGMIILLAPPVSYKAHGGTSVTDAWRSSVYHVTTVTSWAWNATVTEKRAAYQSASSAIESLRRITPDAAYLNEADVYEPNHEVAFWGSHYQELLRIKQKYDPSQLLDCWHCVGWDPESPRFSCYL</sequence>
<dbReference type="Gene3D" id="3.40.462.20">
    <property type="match status" value="1"/>
</dbReference>
<dbReference type="Proteomes" id="UP001215280">
    <property type="component" value="Unassembled WGS sequence"/>
</dbReference>
<name>A0AAD7IF95_9AGAR</name>
<proteinExistence type="predicted"/>
<dbReference type="InterPro" id="IPR016169">
    <property type="entry name" value="FAD-bd_PCMH_sub2"/>
</dbReference>
<dbReference type="GO" id="GO:0016491">
    <property type="term" value="F:oxidoreductase activity"/>
    <property type="evidence" value="ECO:0007669"/>
    <property type="project" value="InterPro"/>
</dbReference>
<gene>
    <name evidence="2" type="ORF">DFH07DRAFT_1063893</name>
</gene>
<dbReference type="Gene3D" id="3.30.465.10">
    <property type="match status" value="1"/>
</dbReference>
<evidence type="ECO:0000313" key="3">
    <source>
        <dbReference type="Proteomes" id="UP001215280"/>
    </source>
</evidence>
<dbReference type="AlphaFoldDB" id="A0AAD7IF95"/>
<dbReference type="GO" id="GO:0050660">
    <property type="term" value="F:flavin adenine dinucleotide binding"/>
    <property type="evidence" value="ECO:0007669"/>
    <property type="project" value="InterPro"/>
</dbReference>
<feature type="domain" description="Berberine/berberine-like" evidence="1">
    <location>
        <begin position="169"/>
        <end position="205"/>
    </location>
</feature>
<comment type="caution">
    <text evidence="2">The sequence shown here is derived from an EMBL/GenBank/DDBJ whole genome shotgun (WGS) entry which is preliminary data.</text>
</comment>
<reference evidence="2" key="1">
    <citation type="submission" date="2023-03" db="EMBL/GenBank/DDBJ databases">
        <title>Massive genome expansion in bonnet fungi (Mycena s.s.) driven by repeated elements and novel gene families across ecological guilds.</title>
        <authorList>
            <consortium name="Lawrence Berkeley National Laboratory"/>
            <person name="Harder C.B."/>
            <person name="Miyauchi S."/>
            <person name="Viragh M."/>
            <person name="Kuo A."/>
            <person name="Thoen E."/>
            <person name="Andreopoulos B."/>
            <person name="Lu D."/>
            <person name="Skrede I."/>
            <person name="Drula E."/>
            <person name="Henrissat B."/>
            <person name="Morin E."/>
            <person name="Kohler A."/>
            <person name="Barry K."/>
            <person name="LaButti K."/>
            <person name="Morin E."/>
            <person name="Salamov A."/>
            <person name="Lipzen A."/>
            <person name="Mereny Z."/>
            <person name="Hegedus B."/>
            <person name="Baldrian P."/>
            <person name="Stursova M."/>
            <person name="Weitz H."/>
            <person name="Taylor A."/>
            <person name="Grigoriev I.V."/>
            <person name="Nagy L.G."/>
            <person name="Martin F."/>
            <person name="Kauserud H."/>
        </authorList>
    </citation>
    <scope>NUCLEOTIDE SEQUENCE</scope>
    <source>
        <strain evidence="2">CBHHK188m</strain>
    </source>
</reference>
<evidence type="ECO:0000259" key="1">
    <source>
        <dbReference type="Pfam" id="PF08031"/>
    </source>
</evidence>
<dbReference type="InterPro" id="IPR012951">
    <property type="entry name" value="BBE"/>
</dbReference>